<evidence type="ECO:0000313" key="2">
    <source>
        <dbReference type="EMBL" id="QHU28678.1"/>
    </source>
</evidence>
<protein>
    <submittedName>
        <fullName evidence="2">Uncharacterized protein</fullName>
    </submittedName>
</protein>
<organism evidence="2">
    <name type="scientific">viral metagenome</name>
    <dbReference type="NCBI Taxonomy" id="1070528"/>
    <lineage>
        <taxon>unclassified sequences</taxon>
        <taxon>metagenomes</taxon>
        <taxon>organismal metagenomes</taxon>
    </lineage>
</organism>
<dbReference type="EMBL" id="MN740474">
    <property type="protein sequence ID" value="QHU28678.1"/>
    <property type="molecule type" value="Genomic_DNA"/>
</dbReference>
<reference evidence="2" key="1">
    <citation type="journal article" date="2020" name="Nature">
        <title>Giant virus diversity and host interactions through global metagenomics.</title>
        <authorList>
            <person name="Schulz F."/>
            <person name="Roux S."/>
            <person name="Paez-Espino D."/>
            <person name="Jungbluth S."/>
            <person name="Walsh D.A."/>
            <person name="Denef V.J."/>
            <person name="McMahon K.D."/>
            <person name="Konstantinidis K.T."/>
            <person name="Eloe-Fadrosh E.A."/>
            <person name="Kyrpides N.C."/>
            <person name="Woyke T."/>
        </authorList>
    </citation>
    <scope>NUCLEOTIDE SEQUENCE</scope>
    <source>
        <strain evidence="2">GVMAG-M-3300027791-30</strain>
    </source>
</reference>
<name>A0A6C0LFT0_9ZZZZ</name>
<feature type="compositionally biased region" description="Polar residues" evidence="1">
    <location>
        <begin position="82"/>
        <end position="100"/>
    </location>
</feature>
<accession>A0A6C0LFT0</accession>
<proteinExistence type="predicted"/>
<sequence>MFFDFEIIDDLLTIPPTAPHITRQYGCSNLLALTSLNNYERSNPVLSVDTEVNNYEHILRSMPNLSNLSTKDLPPVKRYNSDSKQFTKSQSNSLKRINTF</sequence>
<feature type="region of interest" description="Disordered" evidence="1">
    <location>
        <begin position="69"/>
        <end position="100"/>
    </location>
</feature>
<dbReference type="AlphaFoldDB" id="A0A6C0LFT0"/>
<evidence type="ECO:0000256" key="1">
    <source>
        <dbReference type="SAM" id="MobiDB-lite"/>
    </source>
</evidence>